<dbReference type="EMBL" id="LR134529">
    <property type="protein sequence ID" value="VEJ45849.1"/>
    <property type="molecule type" value="Genomic_DNA"/>
</dbReference>
<reference evidence="2 3" key="1">
    <citation type="submission" date="2018-12" db="EMBL/GenBank/DDBJ databases">
        <authorList>
            <consortium name="Pathogen Informatics"/>
        </authorList>
    </citation>
    <scope>NUCLEOTIDE SEQUENCE [LARGE SCALE GENOMIC DNA]</scope>
    <source>
        <strain evidence="2 3">NCTC12905</strain>
    </source>
</reference>
<dbReference type="OrthoDB" id="7926429at2"/>
<dbReference type="RefSeq" id="WP_126603760.1">
    <property type="nucleotide sequence ID" value="NZ_LR134529.1"/>
</dbReference>
<gene>
    <name evidence="2" type="ORF">NCTC12905_01527</name>
</gene>
<dbReference type="Proteomes" id="UP000274201">
    <property type="component" value="Chromosome"/>
</dbReference>
<protein>
    <submittedName>
        <fullName evidence="2">Uncharacterized protein</fullName>
    </submittedName>
</protein>
<accession>A0A3S4ZDD9</accession>
<keyword evidence="1" id="KW-0812">Transmembrane</keyword>
<organism evidence="2 3">
    <name type="scientific">Bartonella vinsonii</name>
    <name type="common">Rochalimaea vinsonii</name>
    <dbReference type="NCBI Taxonomy" id="33047"/>
    <lineage>
        <taxon>Bacteria</taxon>
        <taxon>Pseudomonadati</taxon>
        <taxon>Pseudomonadota</taxon>
        <taxon>Alphaproteobacteria</taxon>
        <taxon>Hyphomicrobiales</taxon>
        <taxon>Bartonellaceae</taxon>
        <taxon>Bartonella</taxon>
    </lineage>
</organism>
<keyword evidence="1" id="KW-1133">Transmembrane helix</keyword>
<dbReference type="AlphaFoldDB" id="A0A3S4ZDD9"/>
<evidence type="ECO:0000313" key="3">
    <source>
        <dbReference type="Proteomes" id="UP000274201"/>
    </source>
</evidence>
<proteinExistence type="predicted"/>
<sequence length="123" mass="13219">MFKVFKNRMCLYIFTAFIFCLLQTIESYGNLTKNHFQAQEGAPVAAIAATGKNTALEAVEVVKAIDMAVIRDAEGQDGLAFVKAGKMPLFTAFWGGVGFISILSSLLSSDFVGVIASLLGLFL</sequence>
<evidence type="ECO:0000313" key="2">
    <source>
        <dbReference type="EMBL" id="VEJ45849.1"/>
    </source>
</evidence>
<keyword evidence="1" id="KW-0472">Membrane</keyword>
<feature type="transmembrane region" description="Helical" evidence="1">
    <location>
        <begin position="92"/>
        <end position="122"/>
    </location>
</feature>
<name>A0A3S4ZDD9_BARVI</name>
<evidence type="ECO:0000256" key="1">
    <source>
        <dbReference type="SAM" id="Phobius"/>
    </source>
</evidence>